<dbReference type="GO" id="GO:0000001">
    <property type="term" value="P:mitochondrion inheritance"/>
    <property type="evidence" value="ECO:0007669"/>
    <property type="project" value="EnsemblFungi"/>
</dbReference>
<dbReference type="InterPro" id="IPR036743">
    <property type="entry name" value="ARPC5_sf"/>
</dbReference>
<evidence type="ECO:0000256" key="3">
    <source>
        <dbReference type="ARBA" id="ARBA00022490"/>
    </source>
</evidence>
<dbReference type="GO" id="GO:0034314">
    <property type="term" value="P:Arp2/3 complex-mediated actin nucleation"/>
    <property type="evidence" value="ECO:0007669"/>
    <property type="project" value="InterPro"/>
</dbReference>
<keyword evidence="4 7" id="KW-0206">Cytoskeleton</keyword>
<evidence type="ECO:0000256" key="1">
    <source>
        <dbReference type="ARBA" id="ARBA00004245"/>
    </source>
</evidence>
<sequence length="147" mass="16440">MASEDWRKIDIDALTEAHITEEDLLPALDPVSYETIVSISQQVRTYLSSGKFQEALELVLDNPPYVSDPKAKEAHTSTALEVLISIKTNHNLSQLSSIIKQLNSEQQDTLVKYLYKNMSSEFGQKQGTILLTWFEKTVEVTGLGPIA</sequence>
<feature type="non-terminal residue" evidence="8">
    <location>
        <position position="147"/>
    </location>
</feature>
<comment type="subcellular location">
    <subcellularLocation>
        <location evidence="1">Cytoplasm</location>
        <location evidence="1">Cytoskeleton</location>
    </subcellularLocation>
</comment>
<dbReference type="eggNOG" id="KOG3380">
    <property type="taxonomic scope" value="Eukaryota"/>
</dbReference>
<dbReference type="EMBL" id="GL996500">
    <property type="protein sequence ID" value="EGW34038.1"/>
    <property type="molecule type" value="Genomic_DNA"/>
</dbReference>
<evidence type="ECO:0000256" key="5">
    <source>
        <dbReference type="ARBA" id="ARBA00040214"/>
    </source>
</evidence>
<comment type="function">
    <text evidence="7">Functions as component of the Arp2/3 complex which is involved in regulation of actin polymerization and together with an activating nucleation-promoting factor (NPF) mediates the formation of branched actin networks. Arp2/3 complex plays a critical role in the control of cell morphogenesis via the modulation of cell polarity development.</text>
</comment>
<keyword evidence="3" id="KW-0963">Cytoplasm</keyword>
<evidence type="ECO:0000256" key="7">
    <source>
        <dbReference type="RuleBase" id="RU004301"/>
    </source>
</evidence>
<dbReference type="HOGENOM" id="CLU_101888_2_0_1"/>
<dbReference type="PANTHER" id="PTHR12644">
    <property type="entry name" value="ARP2/3 COMPLEX 16 KD SUBUNIT P16-ARC"/>
    <property type="match status" value="1"/>
</dbReference>
<evidence type="ECO:0000313" key="8">
    <source>
        <dbReference type="EMBL" id="EGW34038.1"/>
    </source>
</evidence>
<dbReference type="FunFam" id="1.25.40.190:FF:000003">
    <property type="entry name" value="Actin-related protein 2/3 complex subunit 5"/>
    <property type="match status" value="1"/>
</dbReference>
<dbReference type="GeneID" id="18872925"/>
<dbReference type="InterPro" id="IPR006789">
    <property type="entry name" value="ARPC5"/>
</dbReference>
<organism evidence="9">
    <name type="scientific">Spathaspora passalidarum (strain NRRL Y-27907 / 11-Y1)</name>
    <dbReference type="NCBI Taxonomy" id="619300"/>
    <lineage>
        <taxon>Eukaryota</taxon>
        <taxon>Fungi</taxon>
        <taxon>Dikarya</taxon>
        <taxon>Ascomycota</taxon>
        <taxon>Saccharomycotina</taxon>
        <taxon>Pichiomycetes</taxon>
        <taxon>Debaryomycetaceae</taxon>
        <taxon>Spathaspora</taxon>
    </lineage>
</organism>
<dbReference type="GO" id="GO:0030833">
    <property type="term" value="P:regulation of actin filament polymerization"/>
    <property type="evidence" value="ECO:0007669"/>
    <property type="project" value="InterPro"/>
</dbReference>
<dbReference type="OMA" id="LWHEKAF"/>
<dbReference type="AlphaFoldDB" id="G3AJY7"/>
<dbReference type="GO" id="GO:0044396">
    <property type="term" value="P:actin cortical patch organization"/>
    <property type="evidence" value="ECO:0007669"/>
    <property type="project" value="EnsemblFungi"/>
</dbReference>
<dbReference type="Pfam" id="PF04699">
    <property type="entry name" value="P16-Arc"/>
    <property type="match status" value="1"/>
</dbReference>
<dbReference type="KEGG" id="spaa:SPAPADRAFT_59460"/>
<dbReference type="GO" id="GO:0005885">
    <property type="term" value="C:Arp2/3 protein complex"/>
    <property type="evidence" value="ECO:0007669"/>
    <property type="project" value="EnsemblFungi"/>
</dbReference>
<proteinExistence type="inferred from homology"/>
<accession>G3AJY7</accession>
<dbReference type="STRING" id="619300.G3AJY7"/>
<dbReference type="Proteomes" id="UP000000709">
    <property type="component" value="Unassembled WGS sequence"/>
</dbReference>
<comment type="similarity">
    <text evidence="2 7">Belongs to the ARPC5 family.</text>
</comment>
<name>G3AJY7_SPAPN</name>
<dbReference type="PIRSF" id="PIRSF039096">
    <property type="entry name" value="p16-ARC"/>
    <property type="match status" value="1"/>
</dbReference>
<evidence type="ECO:0000256" key="2">
    <source>
        <dbReference type="ARBA" id="ARBA00006084"/>
    </source>
</evidence>
<gene>
    <name evidence="8" type="ORF">SPAPADRAFT_59460</name>
</gene>
<evidence type="ECO:0000256" key="4">
    <source>
        <dbReference type="ARBA" id="ARBA00023212"/>
    </source>
</evidence>
<dbReference type="GO" id="GO:0003729">
    <property type="term" value="F:mRNA binding"/>
    <property type="evidence" value="ECO:0007669"/>
    <property type="project" value="EnsemblFungi"/>
</dbReference>
<comment type="function">
    <text evidence="6">Functions as a component of the Arp2/3 complex which is involved in regulation of actin polymerization and together with an activating nucleation-promoting factor (NPF) mediates the formation of branched actin networks.</text>
</comment>
<protein>
    <recommendedName>
        <fullName evidence="5 7">Actin-related protein 2/3 complex subunit 5</fullName>
    </recommendedName>
</protein>
<dbReference type="OrthoDB" id="429520at2759"/>
<evidence type="ECO:0000256" key="6">
    <source>
        <dbReference type="ARBA" id="ARBA00060329"/>
    </source>
</evidence>
<dbReference type="RefSeq" id="XP_007373622.1">
    <property type="nucleotide sequence ID" value="XM_007373560.1"/>
</dbReference>
<reference evidence="8 9" key="1">
    <citation type="journal article" date="2011" name="Proc. Natl. Acad. Sci. U.S.A.">
        <title>Comparative genomics of xylose-fermenting fungi for enhanced biofuel production.</title>
        <authorList>
            <person name="Wohlbach D.J."/>
            <person name="Kuo A."/>
            <person name="Sato T.K."/>
            <person name="Potts K.M."/>
            <person name="Salamov A.A."/>
            <person name="LaButti K.M."/>
            <person name="Sun H."/>
            <person name="Clum A."/>
            <person name="Pangilinan J.L."/>
            <person name="Lindquist E.A."/>
            <person name="Lucas S."/>
            <person name="Lapidus A."/>
            <person name="Jin M."/>
            <person name="Gunawan C."/>
            <person name="Balan V."/>
            <person name="Dale B.E."/>
            <person name="Jeffries T.W."/>
            <person name="Zinkel R."/>
            <person name="Barry K.W."/>
            <person name="Grigoriev I.V."/>
            <person name="Gasch A.P."/>
        </authorList>
    </citation>
    <scope>NUCLEOTIDE SEQUENCE [LARGE SCALE GENOMIC DNA]</scope>
    <source>
        <strain evidence="9">NRRL Y-27907 / 11-Y1</strain>
    </source>
</reference>
<dbReference type="GO" id="GO:0030674">
    <property type="term" value="F:protein-macromolecule adaptor activity"/>
    <property type="evidence" value="ECO:0007669"/>
    <property type="project" value="EnsemblFungi"/>
</dbReference>
<dbReference type="SUPFAM" id="SSF69103">
    <property type="entry name" value="Arp2/3 complex 16 kDa subunit ARPC5"/>
    <property type="match status" value="1"/>
</dbReference>
<dbReference type="Gene3D" id="1.25.40.190">
    <property type="entry name" value="Actin-related protein 2/3 complex subunit 5"/>
    <property type="match status" value="1"/>
</dbReference>
<dbReference type="FunCoup" id="G3AJY7">
    <property type="interactions" value="522"/>
</dbReference>
<keyword evidence="9" id="KW-1185">Reference proteome</keyword>
<dbReference type="InParanoid" id="G3AJY7"/>
<evidence type="ECO:0000313" key="9">
    <source>
        <dbReference type="Proteomes" id="UP000000709"/>
    </source>
</evidence>